<keyword evidence="2" id="KW-1185">Reference proteome</keyword>
<name>A0AC60QFV0_IXOPE</name>
<sequence length="1128" mass="120860">MAPSTDVCDCCSKPFFGKQKYARCTDCSKRAHVKCLSVDRDGTHHLASGVSDFRCKSCISPHADGRPNEDLDESAEGHVSPHAGARPNGEFAGSAEAELAAAGPLFATEGDDLDVLPDGDAAGRPRPPDGAGAELAAAGPLLATEGDDLSPFSGDLLDDRLPADADPTSRLLHRLLTSALDGISFLTDQVAALREENRRLQSECTKRFDLHSISLSAIRGDVGQIRDVLRVPRFRHSAAPPASSPSGTPSSRKRGGAEKKPALPATGDPEGYVSEAVALVLRDVLPKVGRRGRPGGDPEEWVVPSSSSKAPVEKQAGNASITEGLGQEVLWVKVILDQDQGRDTVDDGGHSSGIAEHDVQSSRNARGVGFQGLQEGDALKGGLEGALEGNSWKSGRPAAACWVFWECWNSTLDNSGQALVVAARVKAGWLSTEEGGGSPIKKRFGKPERKEEEETLLVFRDQVLGVVEAQRTAATARTREVVRTWPDSSGSRNICSQRSESQVVVGEVGSGIALGTVANACGGGRVGVEGELQGVGSRRMSGSTSSPSTMYSTRVGVIRMEVLAGEVGSCCGGELVAGGGVEFEVPASAAGCETLMLWPDDHHLHLVPMSRRPDVSLLRCSTTDASTTRSSTPARRPAHPGRPTCGKRPTDALCASTAGKQTTPTADANTVDSGCTGSTRTTRAPVMVNALGRLTSTCDDLSPPSLRATESPGRRHHDVQLRRCTDPDVKACHPSLLAGETRRGNPWSGGGLLGLTPDHAVGMASPAQDSSLEVSTHSGNTTVTVTGMDLDPRDTLGWTFVGFSKPEEPRIAKPNKHVMRRMAKKIKTSAMLRMPLPKEDIKVILRIRGGINLRRECPGDLANAAAPATGMPRGSVMADSFCVNGEQNILIIGTSNVDRAKAYGRITSLAINVKNHDVSAYAAAPHNSCKGVIKNINPNQPPVEERKLDGKIEEQVHIGKPTWPIPEQLSLEIEKQRAASGKKSKSQPTETSELEDLRRTVKDKDRAIDQLLRKMDEDKRRHEETEKHLMKRIDDLMKGLKDISVQQQDVTRTPNPSDQPSPTAEPAPVRRKIPRLPVVDEDALLQKLQQRNDEQLQEQLNRQLALLNERINNQITAALQQLSQCRTN</sequence>
<reference evidence="1 2" key="1">
    <citation type="journal article" date="2020" name="Cell">
        <title>Large-Scale Comparative Analyses of Tick Genomes Elucidate Their Genetic Diversity and Vector Capacities.</title>
        <authorList>
            <consortium name="Tick Genome and Microbiome Consortium (TIGMIC)"/>
            <person name="Jia N."/>
            <person name="Wang J."/>
            <person name="Shi W."/>
            <person name="Du L."/>
            <person name="Sun Y."/>
            <person name="Zhan W."/>
            <person name="Jiang J.F."/>
            <person name="Wang Q."/>
            <person name="Zhang B."/>
            <person name="Ji P."/>
            <person name="Bell-Sakyi L."/>
            <person name="Cui X.M."/>
            <person name="Yuan T.T."/>
            <person name="Jiang B.G."/>
            <person name="Yang W.F."/>
            <person name="Lam T.T."/>
            <person name="Chang Q.C."/>
            <person name="Ding S.J."/>
            <person name="Wang X.J."/>
            <person name="Zhu J.G."/>
            <person name="Ruan X.D."/>
            <person name="Zhao L."/>
            <person name="Wei J.T."/>
            <person name="Ye R.Z."/>
            <person name="Que T.C."/>
            <person name="Du C.H."/>
            <person name="Zhou Y.H."/>
            <person name="Cheng J.X."/>
            <person name="Dai P.F."/>
            <person name="Guo W.B."/>
            <person name="Han X.H."/>
            <person name="Huang E.J."/>
            <person name="Li L.F."/>
            <person name="Wei W."/>
            <person name="Gao Y.C."/>
            <person name="Liu J.Z."/>
            <person name="Shao H.Z."/>
            <person name="Wang X."/>
            <person name="Wang C.C."/>
            <person name="Yang T.C."/>
            <person name="Huo Q.B."/>
            <person name="Li W."/>
            <person name="Chen H.Y."/>
            <person name="Chen S.E."/>
            <person name="Zhou L.G."/>
            <person name="Ni X.B."/>
            <person name="Tian J.H."/>
            <person name="Sheng Y."/>
            <person name="Liu T."/>
            <person name="Pan Y.S."/>
            <person name="Xia L.Y."/>
            <person name="Li J."/>
            <person name="Zhao F."/>
            <person name="Cao W.C."/>
        </authorList>
    </citation>
    <scope>NUCLEOTIDE SEQUENCE [LARGE SCALE GENOMIC DNA]</scope>
    <source>
        <strain evidence="1">Iper-2018</strain>
    </source>
</reference>
<dbReference type="EMBL" id="JABSTQ010009094">
    <property type="protein sequence ID" value="KAG0433014.1"/>
    <property type="molecule type" value="Genomic_DNA"/>
</dbReference>
<gene>
    <name evidence="1" type="ORF">HPB47_020316</name>
</gene>
<accession>A0AC60QFV0</accession>
<protein>
    <submittedName>
        <fullName evidence="1">Uncharacterized protein</fullName>
    </submittedName>
</protein>
<evidence type="ECO:0000313" key="2">
    <source>
        <dbReference type="Proteomes" id="UP000805193"/>
    </source>
</evidence>
<dbReference type="Proteomes" id="UP000805193">
    <property type="component" value="Unassembled WGS sequence"/>
</dbReference>
<organism evidence="1 2">
    <name type="scientific">Ixodes persulcatus</name>
    <name type="common">Taiga tick</name>
    <dbReference type="NCBI Taxonomy" id="34615"/>
    <lineage>
        <taxon>Eukaryota</taxon>
        <taxon>Metazoa</taxon>
        <taxon>Ecdysozoa</taxon>
        <taxon>Arthropoda</taxon>
        <taxon>Chelicerata</taxon>
        <taxon>Arachnida</taxon>
        <taxon>Acari</taxon>
        <taxon>Parasitiformes</taxon>
        <taxon>Ixodida</taxon>
        <taxon>Ixodoidea</taxon>
        <taxon>Ixodidae</taxon>
        <taxon>Ixodinae</taxon>
        <taxon>Ixodes</taxon>
    </lineage>
</organism>
<evidence type="ECO:0000313" key="1">
    <source>
        <dbReference type="EMBL" id="KAG0433014.1"/>
    </source>
</evidence>
<comment type="caution">
    <text evidence="1">The sequence shown here is derived from an EMBL/GenBank/DDBJ whole genome shotgun (WGS) entry which is preliminary data.</text>
</comment>
<proteinExistence type="predicted"/>